<feature type="region of interest" description="Disordered" evidence="1">
    <location>
        <begin position="218"/>
        <end position="250"/>
    </location>
</feature>
<keyword evidence="2" id="KW-0812">Transmembrane</keyword>
<keyword evidence="2" id="KW-1133">Transmembrane helix</keyword>
<feature type="region of interest" description="Disordered" evidence="1">
    <location>
        <begin position="174"/>
        <end position="193"/>
    </location>
</feature>
<keyword evidence="2" id="KW-0472">Membrane</keyword>
<proteinExistence type="predicted"/>
<feature type="region of interest" description="Disordered" evidence="1">
    <location>
        <begin position="1"/>
        <end position="39"/>
    </location>
</feature>
<evidence type="ECO:0000256" key="1">
    <source>
        <dbReference type="SAM" id="MobiDB-lite"/>
    </source>
</evidence>
<name>A0ABN9PUI7_9DINO</name>
<feature type="transmembrane region" description="Helical" evidence="2">
    <location>
        <begin position="308"/>
        <end position="327"/>
    </location>
</feature>
<keyword evidence="4" id="KW-1185">Reference proteome</keyword>
<evidence type="ECO:0000256" key="2">
    <source>
        <dbReference type="SAM" id="Phobius"/>
    </source>
</evidence>
<comment type="caution">
    <text evidence="3">The sequence shown here is derived from an EMBL/GenBank/DDBJ whole genome shotgun (WGS) entry which is preliminary data.</text>
</comment>
<dbReference type="Proteomes" id="UP001189429">
    <property type="component" value="Unassembled WGS sequence"/>
</dbReference>
<sequence>MAPQGMAAGGSRAAEAAAELPEATAAAPSPWPMRRARQGAARGAAAGRLAAALRRVLDLEALVEGLQADLRHAVAAGEAAALAASCAASAPASGGAAANGVGAAGGSPEPKAVAAELVQRLALVAPALEADIAGTDASAMEVGRRNVVVSHHPALPAADVRAMPQRELNRVQREARVPAAPRGQASPLPALSPPPVMSGARWWAWEAETLGRSDTILESDAVPAGPHGGAVQDVGEGGHLAPGDAGWESGGVSVESGIGDEDDLPFFDPECDVSGGACDDFEDVLECEGKVLAVGMLLRMRWRLRRKITTIFTVPLVGGMLGLVLAVSTRAELEMVIVHRGGTVKELQTDAVPDAECLAQSAALLGDDAHAGGQPVVSPARRLVVLRGHVEVATRVDVSRRLAAARCIQWHWRDWRASGACLRYTLACIAQLKAELQQSRLKKVKRGR</sequence>
<gene>
    <name evidence="3" type="ORF">PCOR1329_LOCUS6132</name>
</gene>
<organism evidence="3 4">
    <name type="scientific">Prorocentrum cordatum</name>
    <dbReference type="NCBI Taxonomy" id="2364126"/>
    <lineage>
        <taxon>Eukaryota</taxon>
        <taxon>Sar</taxon>
        <taxon>Alveolata</taxon>
        <taxon>Dinophyceae</taxon>
        <taxon>Prorocentrales</taxon>
        <taxon>Prorocentraceae</taxon>
        <taxon>Prorocentrum</taxon>
    </lineage>
</organism>
<accession>A0ABN9PUI7</accession>
<reference evidence="3" key="1">
    <citation type="submission" date="2023-10" db="EMBL/GenBank/DDBJ databases">
        <authorList>
            <person name="Chen Y."/>
            <person name="Shah S."/>
            <person name="Dougan E. K."/>
            <person name="Thang M."/>
            <person name="Chan C."/>
        </authorList>
    </citation>
    <scope>NUCLEOTIDE SEQUENCE [LARGE SCALE GENOMIC DNA]</scope>
</reference>
<feature type="compositionally biased region" description="Low complexity" evidence="1">
    <location>
        <begin position="1"/>
        <end position="27"/>
    </location>
</feature>
<dbReference type="EMBL" id="CAUYUJ010001644">
    <property type="protein sequence ID" value="CAK0796875.1"/>
    <property type="molecule type" value="Genomic_DNA"/>
</dbReference>
<evidence type="ECO:0000313" key="4">
    <source>
        <dbReference type="Proteomes" id="UP001189429"/>
    </source>
</evidence>
<protein>
    <submittedName>
        <fullName evidence="3">Uncharacterized protein</fullName>
    </submittedName>
</protein>
<evidence type="ECO:0000313" key="3">
    <source>
        <dbReference type="EMBL" id="CAK0796875.1"/>
    </source>
</evidence>